<evidence type="ECO:0000256" key="10">
    <source>
        <dbReference type="ARBA" id="ARBA00048743"/>
    </source>
</evidence>
<keyword evidence="8 11" id="KW-0067">ATP-binding</keyword>
<dbReference type="InterPro" id="IPR039430">
    <property type="entry name" value="Thymidylate_kin-like_dom"/>
</dbReference>
<comment type="similarity">
    <text evidence="1 11">Belongs to the thymidylate kinase family.</text>
</comment>
<reference evidence="13" key="1">
    <citation type="journal article" date="2020" name="mSystems">
        <title>Genome- and Community-Level Interaction Insights into Carbon Utilization and Element Cycling Functions of Hydrothermarchaeota in Hydrothermal Sediment.</title>
        <authorList>
            <person name="Zhou Z."/>
            <person name="Liu Y."/>
            <person name="Xu W."/>
            <person name="Pan J."/>
            <person name="Luo Z.H."/>
            <person name="Li M."/>
        </authorList>
    </citation>
    <scope>NUCLEOTIDE SEQUENCE [LARGE SCALE GENOMIC DNA]</scope>
    <source>
        <strain evidence="13">SpSt-12</strain>
    </source>
</reference>
<comment type="catalytic activity">
    <reaction evidence="10 11">
        <text>dTMP + ATP = dTDP + ADP</text>
        <dbReference type="Rhea" id="RHEA:13517"/>
        <dbReference type="ChEBI" id="CHEBI:30616"/>
        <dbReference type="ChEBI" id="CHEBI:58369"/>
        <dbReference type="ChEBI" id="CHEBI:63528"/>
        <dbReference type="ChEBI" id="CHEBI:456216"/>
        <dbReference type="EC" id="2.7.4.9"/>
    </reaction>
</comment>
<evidence type="ECO:0000256" key="5">
    <source>
        <dbReference type="ARBA" id="ARBA00022727"/>
    </source>
</evidence>
<evidence type="ECO:0000259" key="12">
    <source>
        <dbReference type="Pfam" id="PF02223"/>
    </source>
</evidence>
<evidence type="ECO:0000313" key="13">
    <source>
        <dbReference type="EMBL" id="HET20905.1"/>
    </source>
</evidence>
<accession>A0A7C2S5X0</accession>
<evidence type="ECO:0000256" key="4">
    <source>
        <dbReference type="ARBA" id="ARBA00022679"/>
    </source>
</evidence>
<keyword evidence="4 11" id="KW-0808">Transferase</keyword>
<dbReference type="AlphaFoldDB" id="A0A7C2S5X0"/>
<evidence type="ECO:0000256" key="11">
    <source>
        <dbReference type="HAMAP-Rule" id="MF_00165"/>
    </source>
</evidence>
<dbReference type="PROSITE" id="PS01331">
    <property type="entry name" value="THYMIDYLATE_KINASE"/>
    <property type="match status" value="1"/>
</dbReference>
<dbReference type="GO" id="GO:0005737">
    <property type="term" value="C:cytoplasm"/>
    <property type="evidence" value="ECO:0007669"/>
    <property type="project" value="TreeGrafter"/>
</dbReference>
<sequence>MKSKLFSPKLKNFERREKMKGFLIVFEGIDGAGKSTAVKMAARILSKRGIPCIVLKEPTDGPYGRELRNSKGRLPPQKEFELFTEDRKIDVKNRILPALLDGKTVIMDRYYLSSVAYQGARGLNPEEIIRINESFAPKPDLVILMDLNPRIAIMRIRKRRNPDSFEDIPYLEKVRELYLRYLPHSGKKTAVINAERPLKTVFNEIENVLENFLKKNRRF</sequence>
<proteinExistence type="inferred from homology"/>
<feature type="domain" description="Thymidylate kinase-like" evidence="12">
    <location>
        <begin position="26"/>
        <end position="205"/>
    </location>
</feature>
<dbReference type="GO" id="GO:0004798">
    <property type="term" value="F:dTMP kinase activity"/>
    <property type="evidence" value="ECO:0007669"/>
    <property type="project" value="UniProtKB-UniRule"/>
</dbReference>
<dbReference type="EC" id="2.7.4.9" evidence="2 11"/>
<keyword evidence="5 11" id="KW-0545">Nucleotide biosynthesis</keyword>
<protein>
    <recommendedName>
        <fullName evidence="3 11">Probable thymidylate kinase</fullName>
        <ecNumber evidence="2 11">2.7.4.9</ecNumber>
    </recommendedName>
    <alternativeName>
        <fullName evidence="9 11">dTMP kinase</fullName>
    </alternativeName>
</protein>
<name>A0A7C2S5X0_ARCFL</name>
<evidence type="ECO:0000256" key="8">
    <source>
        <dbReference type="ARBA" id="ARBA00022840"/>
    </source>
</evidence>
<dbReference type="PANTHER" id="PTHR10344">
    <property type="entry name" value="THYMIDYLATE KINASE"/>
    <property type="match status" value="1"/>
</dbReference>
<evidence type="ECO:0000256" key="2">
    <source>
        <dbReference type="ARBA" id="ARBA00012980"/>
    </source>
</evidence>
<dbReference type="InterPro" id="IPR027417">
    <property type="entry name" value="P-loop_NTPase"/>
</dbReference>
<evidence type="ECO:0000256" key="6">
    <source>
        <dbReference type="ARBA" id="ARBA00022741"/>
    </source>
</evidence>
<evidence type="ECO:0000256" key="9">
    <source>
        <dbReference type="ARBA" id="ARBA00029962"/>
    </source>
</evidence>
<dbReference type="GO" id="GO:0006235">
    <property type="term" value="P:dTTP biosynthetic process"/>
    <property type="evidence" value="ECO:0007669"/>
    <property type="project" value="UniProtKB-UniRule"/>
</dbReference>
<dbReference type="InterPro" id="IPR018095">
    <property type="entry name" value="Thymidylate_kin_CS"/>
</dbReference>
<feature type="binding site" evidence="11">
    <location>
        <begin position="28"/>
        <end position="35"/>
    </location>
    <ligand>
        <name>ATP</name>
        <dbReference type="ChEBI" id="CHEBI:30616"/>
    </ligand>
</feature>
<dbReference type="CDD" id="cd01672">
    <property type="entry name" value="TMPK"/>
    <property type="match status" value="1"/>
</dbReference>
<dbReference type="InterPro" id="IPR018094">
    <property type="entry name" value="Thymidylate_kinase"/>
</dbReference>
<organism evidence="13">
    <name type="scientific">Archaeoglobus fulgidus</name>
    <dbReference type="NCBI Taxonomy" id="2234"/>
    <lineage>
        <taxon>Archaea</taxon>
        <taxon>Methanobacteriati</taxon>
        <taxon>Methanobacteriota</taxon>
        <taxon>Archaeoglobi</taxon>
        <taxon>Archaeoglobales</taxon>
        <taxon>Archaeoglobaceae</taxon>
        <taxon>Archaeoglobus</taxon>
    </lineage>
</organism>
<evidence type="ECO:0000256" key="1">
    <source>
        <dbReference type="ARBA" id="ARBA00009776"/>
    </source>
</evidence>
<keyword evidence="6 11" id="KW-0547">Nucleotide-binding</keyword>
<dbReference type="EMBL" id="DSCQ01000025">
    <property type="protein sequence ID" value="HET20905.1"/>
    <property type="molecule type" value="Genomic_DNA"/>
</dbReference>
<dbReference type="HAMAP" id="MF_00165">
    <property type="entry name" value="Thymidylate_kinase"/>
    <property type="match status" value="1"/>
</dbReference>
<keyword evidence="7 11" id="KW-0418">Kinase</keyword>
<dbReference type="Pfam" id="PF02223">
    <property type="entry name" value="Thymidylate_kin"/>
    <property type="match status" value="1"/>
</dbReference>
<dbReference type="GO" id="GO:0006233">
    <property type="term" value="P:dTDP biosynthetic process"/>
    <property type="evidence" value="ECO:0007669"/>
    <property type="project" value="InterPro"/>
</dbReference>
<gene>
    <name evidence="11 13" type="primary">tmk</name>
    <name evidence="13" type="ORF">ENN70_02115</name>
</gene>
<dbReference type="NCBIfam" id="TIGR00041">
    <property type="entry name" value="DTMP_kinase"/>
    <property type="match status" value="1"/>
</dbReference>
<dbReference type="Gene3D" id="3.40.50.300">
    <property type="entry name" value="P-loop containing nucleotide triphosphate hydrolases"/>
    <property type="match status" value="1"/>
</dbReference>
<dbReference type="SUPFAM" id="SSF52540">
    <property type="entry name" value="P-loop containing nucleoside triphosphate hydrolases"/>
    <property type="match status" value="1"/>
</dbReference>
<comment type="caution">
    <text evidence="13">The sequence shown here is derived from an EMBL/GenBank/DDBJ whole genome shotgun (WGS) entry which is preliminary data.</text>
</comment>
<evidence type="ECO:0000256" key="3">
    <source>
        <dbReference type="ARBA" id="ARBA00013355"/>
    </source>
</evidence>
<dbReference type="GO" id="GO:0005524">
    <property type="term" value="F:ATP binding"/>
    <property type="evidence" value="ECO:0007669"/>
    <property type="project" value="UniProtKB-UniRule"/>
</dbReference>
<dbReference type="PANTHER" id="PTHR10344:SF4">
    <property type="entry name" value="UMP-CMP KINASE 2, MITOCHONDRIAL"/>
    <property type="match status" value="1"/>
</dbReference>
<evidence type="ECO:0000256" key="7">
    <source>
        <dbReference type="ARBA" id="ARBA00022777"/>
    </source>
</evidence>
<dbReference type="GO" id="GO:0006227">
    <property type="term" value="P:dUDP biosynthetic process"/>
    <property type="evidence" value="ECO:0007669"/>
    <property type="project" value="TreeGrafter"/>
</dbReference>